<accession>A0ACC1HXC6</accession>
<evidence type="ECO:0000313" key="2">
    <source>
        <dbReference type="Proteomes" id="UP001150581"/>
    </source>
</evidence>
<comment type="caution">
    <text evidence="1">The sequence shown here is derived from an EMBL/GenBank/DDBJ whole genome shotgun (WGS) entry which is preliminary data.</text>
</comment>
<protein>
    <submittedName>
        <fullName evidence="1">Protein ltv1</fullName>
    </submittedName>
</protein>
<feature type="non-terminal residue" evidence="1">
    <location>
        <position position="1"/>
    </location>
</feature>
<sequence>DDEDGEGFDPNDVFAQVRRMKARQRQQDSDDDENNGCSGSEASDWRGTRTASTGLSMSSSAMYRNEKLTLLDEHFDRVEAMYEHEDTDSEDERYDENGHHIDEYDADGNLKSISTRPDFADVMDEFLSEYELTGKKLQVVVEGGSGAGKLDTYRDAFLDATKPKEQSKQDVVAAGTRITEEDNARSVEVEDAYFDNLFKEKERTPWDCQTILSTYSTLDNHPATIYVEKTPKIRVSRKTGFPMVESAAADNNDNKGDNNDEEDVPRENKGQARSKEETSEEKRARKKQIQEEKRNRRDERNDTRSAFAEKRDRKMQSKKDRAQYVIRLD</sequence>
<reference evidence="1" key="1">
    <citation type="submission" date="2022-07" db="EMBL/GenBank/DDBJ databases">
        <title>Phylogenomic reconstructions and comparative analyses of Kickxellomycotina fungi.</title>
        <authorList>
            <person name="Reynolds N.K."/>
            <person name="Stajich J.E."/>
            <person name="Barry K."/>
            <person name="Grigoriev I.V."/>
            <person name="Crous P."/>
            <person name="Smith M.E."/>
        </authorList>
    </citation>
    <scope>NUCLEOTIDE SEQUENCE</scope>
    <source>
        <strain evidence="1">Benny 63K</strain>
    </source>
</reference>
<name>A0ACC1HXC6_9FUNG</name>
<evidence type="ECO:0000313" key="1">
    <source>
        <dbReference type="EMBL" id="KAJ1878937.1"/>
    </source>
</evidence>
<keyword evidence="2" id="KW-1185">Reference proteome</keyword>
<gene>
    <name evidence="1" type="primary">LTV1_4</name>
    <name evidence="1" type="ORF">LPJ66_011792</name>
</gene>
<organism evidence="1 2">
    <name type="scientific">Kickxella alabastrina</name>
    <dbReference type="NCBI Taxonomy" id="61397"/>
    <lineage>
        <taxon>Eukaryota</taxon>
        <taxon>Fungi</taxon>
        <taxon>Fungi incertae sedis</taxon>
        <taxon>Zoopagomycota</taxon>
        <taxon>Kickxellomycotina</taxon>
        <taxon>Kickxellomycetes</taxon>
        <taxon>Kickxellales</taxon>
        <taxon>Kickxellaceae</taxon>
        <taxon>Kickxella</taxon>
    </lineage>
</organism>
<proteinExistence type="predicted"/>
<dbReference type="EMBL" id="JANBPG010003829">
    <property type="protein sequence ID" value="KAJ1878937.1"/>
    <property type="molecule type" value="Genomic_DNA"/>
</dbReference>
<dbReference type="Proteomes" id="UP001150581">
    <property type="component" value="Unassembled WGS sequence"/>
</dbReference>